<dbReference type="Pfam" id="PF06985">
    <property type="entry name" value="HET"/>
    <property type="match status" value="1"/>
</dbReference>
<dbReference type="Proteomes" id="UP000248961">
    <property type="component" value="Unassembled WGS sequence"/>
</dbReference>
<proteinExistence type="predicted"/>
<gene>
    <name evidence="2" type="ORF">BO97DRAFT_409511</name>
</gene>
<dbReference type="InterPro" id="IPR010730">
    <property type="entry name" value="HET"/>
</dbReference>
<feature type="domain" description="Heterokaryon incompatibility" evidence="1">
    <location>
        <begin position="202"/>
        <end position="348"/>
    </location>
</feature>
<dbReference type="PANTHER" id="PTHR33112">
    <property type="entry name" value="DOMAIN PROTEIN, PUTATIVE-RELATED"/>
    <property type="match status" value="1"/>
</dbReference>
<accession>A0A395HFL3</accession>
<evidence type="ECO:0000313" key="2">
    <source>
        <dbReference type="EMBL" id="RAL06647.1"/>
    </source>
</evidence>
<dbReference type="GeneID" id="37200367"/>
<dbReference type="VEuPathDB" id="FungiDB:BO97DRAFT_409511"/>
<protein>
    <submittedName>
        <fullName evidence="2">HET-domain-containing protein</fullName>
    </submittedName>
</protein>
<evidence type="ECO:0000259" key="1">
    <source>
        <dbReference type="Pfam" id="PF06985"/>
    </source>
</evidence>
<dbReference type="EMBL" id="KZ824366">
    <property type="protein sequence ID" value="RAL06647.1"/>
    <property type="molecule type" value="Genomic_DNA"/>
</dbReference>
<dbReference type="AlphaFoldDB" id="A0A395HFL3"/>
<dbReference type="PANTHER" id="PTHR33112:SF12">
    <property type="entry name" value="HETEROKARYON INCOMPATIBILITY DOMAIN-CONTAINING PROTEIN"/>
    <property type="match status" value="1"/>
</dbReference>
<organism evidence="2 3">
    <name type="scientific">Aspergillus homomorphus (strain CBS 101889)</name>
    <dbReference type="NCBI Taxonomy" id="1450537"/>
    <lineage>
        <taxon>Eukaryota</taxon>
        <taxon>Fungi</taxon>
        <taxon>Dikarya</taxon>
        <taxon>Ascomycota</taxon>
        <taxon>Pezizomycotina</taxon>
        <taxon>Eurotiomycetes</taxon>
        <taxon>Eurotiomycetidae</taxon>
        <taxon>Eurotiales</taxon>
        <taxon>Aspergillaceae</taxon>
        <taxon>Aspergillus</taxon>
        <taxon>Aspergillus subgen. Circumdati</taxon>
    </lineage>
</organism>
<reference evidence="2 3" key="1">
    <citation type="submission" date="2018-02" db="EMBL/GenBank/DDBJ databases">
        <title>The genomes of Aspergillus section Nigri reveals drivers in fungal speciation.</title>
        <authorList>
            <consortium name="DOE Joint Genome Institute"/>
            <person name="Vesth T.C."/>
            <person name="Nybo J."/>
            <person name="Theobald S."/>
            <person name="Brandl J."/>
            <person name="Frisvad J.C."/>
            <person name="Nielsen K.F."/>
            <person name="Lyhne E.K."/>
            <person name="Kogle M.E."/>
            <person name="Kuo A."/>
            <person name="Riley R."/>
            <person name="Clum A."/>
            <person name="Nolan M."/>
            <person name="Lipzen A."/>
            <person name="Salamov A."/>
            <person name="Henrissat B."/>
            <person name="Wiebenga A."/>
            <person name="De vries R.P."/>
            <person name="Grigoriev I.V."/>
            <person name="Mortensen U.H."/>
            <person name="Andersen M.R."/>
            <person name="Baker S.E."/>
        </authorList>
    </citation>
    <scope>NUCLEOTIDE SEQUENCE [LARGE SCALE GENOMIC DNA]</scope>
    <source>
        <strain evidence="2 3">CBS 101889</strain>
    </source>
</reference>
<sequence length="632" mass="73476">MVYDKKLCSKCSDYFSSESFWHMSYGRGLGYLFQRSFLNLRENSSECTLCGFIYEALLQACKKRGPRERWSIDSDDVLYYSRVLHGEFDTDTAPHSHQTFRLRVSTDYQYTLGGNLDISVIRDFQRPARGEHIEIDVAMLGERMFLQGRRMEQCPDTDLVKSWLQFCCGEGGSRCASEPMNSYKLINVDAMMVEQMKTKSRYAALSYVWGKDTTKHFRLTEDLRAVLSTPGSLDKSRQDIPLVFLDAIQLCRTLGIGYLWIDALCHDKTRTTLSKELPTAIAQIYSNAFVTIVASGKDALSGLPGISTKREVQLTRQFGETTIAVVQPQIDIAMADSDWMKRGWTFDEYVRSNHLLVVTDDQLYFKCKKQDIILCEDMWYESPDYLGTTMRKIELPSVDGLWGWNASDDEKGFFAYTLAVYEYFSRQMTQQKDLALGFDGWREFREKEIGKNLLYNLPVSEFARALCFELRGCERRKPGKDWSNNLIYTPSWSWQGWVGSENDMIEYISAWSFDTPSMQFYRFRKDGNAQECQLFPFPEQNEPTKEDLEFMLGMLSMWRKLSQTHPEKLSRYWKADIQRLKKTQILTMAYSQSTSKLSHLRVSAKKFLEKSTVKHDRHHRCYMACLKAWLTA</sequence>
<name>A0A395HFL3_ASPHC</name>
<dbReference type="RefSeq" id="XP_025545801.1">
    <property type="nucleotide sequence ID" value="XM_025696078.1"/>
</dbReference>
<evidence type="ECO:0000313" key="3">
    <source>
        <dbReference type="Proteomes" id="UP000248961"/>
    </source>
</evidence>
<dbReference type="STRING" id="1450537.A0A395HFL3"/>
<dbReference type="OrthoDB" id="5125733at2759"/>
<keyword evidence="3" id="KW-1185">Reference proteome</keyword>